<gene>
    <name evidence="1" type="ORF">MNOR_LOCUS14187</name>
</gene>
<dbReference type="Proteomes" id="UP001497623">
    <property type="component" value="Unassembled WGS sequence"/>
</dbReference>
<name>A0AAV2QLG7_MEGNR</name>
<organism evidence="1 2">
    <name type="scientific">Meganyctiphanes norvegica</name>
    <name type="common">Northern krill</name>
    <name type="synonym">Thysanopoda norvegica</name>
    <dbReference type="NCBI Taxonomy" id="48144"/>
    <lineage>
        <taxon>Eukaryota</taxon>
        <taxon>Metazoa</taxon>
        <taxon>Ecdysozoa</taxon>
        <taxon>Arthropoda</taxon>
        <taxon>Crustacea</taxon>
        <taxon>Multicrustacea</taxon>
        <taxon>Malacostraca</taxon>
        <taxon>Eumalacostraca</taxon>
        <taxon>Eucarida</taxon>
        <taxon>Euphausiacea</taxon>
        <taxon>Euphausiidae</taxon>
        <taxon>Meganyctiphanes</taxon>
    </lineage>
</organism>
<proteinExistence type="predicted"/>
<evidence type="ECO:0000313" key="1">
    <source>
        <dbReference type="EMBL" id="CAL4091016.1"/>
    </source>
</evidence>
<sequence>MDGFISSTTIYGPPRHLHQWMDSSAPLQYMALLTISTNGWIHQLQYQLWPSSPSPPMDGFISSNINYGPPHHLHQWMDSSAPISHMALLTISTNGWIHQLQYHIWPSSPSPPMDGFISSNITYGPPQHQHHRSRNADHRHVLMLSNKQCCPGDGLQ</sequence>
<comment type="caution">
    <text evidence="1">The sequence shown here is derived from an EMBL/GenBank/DDBJ whole genome shotgun (WGS) entry which is preliminary data.</text>
</comment>
<keyword evidence="2" id="KW-1185">Reference proteome</keyword>
<accession>A0AAV2QLG7</accession>
<evidence type="ECO:0000313" key="2">
    <source>
        <dbReference type="Proteomes" id="UP001497623"/>
    </source>
</evidence>
<reference evidence="1 2" key="1">
    <citation type="submission" date="2024-05" db="EMBL/GenBank/DDBJ databases">
        <authorList>
            <person name="Wallberg A."/>
        </authorList>
    </citation>
    <scope>NUCLEOTIDE SEQUENCE [LARGE SCALE GENOMIC DNA]</scope>
</reference>
<dbReference type="AlphaFoldDB" id="A0AAV2QLG7"/>
<protein>
    <submittedName>
        <fullName evidence="1">Uncharacterized protein</fullName>
    </submittedName>
</protein>
<dbReference type="EMBL" id="CAXKWB010008406">
    <property type="protein sequence ID" value="CAL4091016.1"/>
    <property type="molecule type" value="Genomic_DNA"/>
</dbReference>